<dbReference type="RefSeq" id="WP_102820156.1">
    <property type="nucleotide sequence ID" value="NZ_JAMOHR010000004.1"/>
</dbReference>
<evidence type="ECO:0000313" key="5">
    <source>
        <dbReference type="EMBL" id="PNF60432.1"/>
    </source>
</evidence>
<proteinExistence type="predicted"/>
<keyword evidence="2 5" id="KW-0645">Protease</keyword>
<evidence type="ECO:0000256" key="3">
    <source>
        <dbReference type="ARBA" id="ARBA00022801"/>
    </source>
</evidence>
<evidence type="ECO:0000259" key="4">
    <source>
        <dbReference type="Pfam" id="PF04586"/>
    </source>
</evidence>
<organism evidence="5 6">
    <name type="scientific">Stutzerimonas stutzeri</name>
    <name type="common">Pseudomonas stutzeri</name>
    <dbReference type="NCBI Taxonomy" id="316"/>
    <lineage>
        <taxon>Bacteria</taxon>
        <taxon>Pseudomonadati</taxon>
        <taxon>Pseudomonadota</taxon>
        <taxon>Gammaproteobacteria</taxon>
        <taxon>Pseudomonadales</taxon>
        <taxon>Pseudomonadaceae</taxon>
        <taxon>Stutzerimonas</taxon>
    </lineage>
</organism>
<name>A0A2N8RH69_STUST</name>
<protein>
    <submittedName>
        <fullName evidence="5">HK97 family phage prohead protease</fullName>
    </submittedName>
</protein>
<dbReference type="GO" id="GO:0006508">
    <property type="term" value="P:proteolysis"/>
    <property type="evidence" value="ECO:0007669"/>
    <property type="project" value="UniProtKB-KW"/>
</dbReference>
<reference evidence="5 6" key="1">
    <citation type="submission" date="2018-01" db="EMBL/GenBank/DDBJ databases">
        <title>Denitrification phenotypes of diverse strains of Pseudomonas stutzeri.</title>
        <authorList>
            <person name="Milligan D.A."/>
            <person name="Bergaust L."/>
            <person name="Bakken L.R."/>
            <person name="Frostegard A."/>
        </authorList>
    </citation>
    <scope>NUCLEOTIDE SEQUENCE [LARGE SCALE GENOMIC DNA]</scope>
    <source>
        <strain evidence="5 6">CCUG 44592</strain>
    </source>
</reference>
<dbReference type="InterPro" id="IPR054613">
    <property type="entry name" value="Peptidase_S78_dom"/>
</dbReference>
<comment type="caution">
    <text evidence="5">The sequence shown here is derived from an EMBL/GenBank/DDBJ whole genome shotgun (WGS) entry which is preliminary data.</text>
</comment>
<evidence type="ECO:0000256" key="1">
    <source>
        <dbReference type="ARBA" id="ARBA00022612"/>
    </source>
</evidence>
<gene>
    <name evidence="5" type="ORF">CXK99_06950</name>
</gene>
<accession>A0A2N8RH69</accession>
<evidence type="ECO:0000256" key="2">
    <source>
        <dbReference type="ARBA" id="ARBA00022670"/>
    </source>
</evidence>
<dbReference type="GO" id="GO:0008233">
    <property type="term" value="F:peptidase activity"/>
    <property type="evidence" value="ECO:0007669"/>
    <property type="project" value="UniProtKB-KW"/>
</dbReference>
<keyword evidence="3" id="KW-0378">Hydrolase</keyword>
<dbReference type="InterPro" id="IPR006433">
    <property type="entry name" value="Prohead_protease"/>
</dbReference>
<dbReference type="NCBIfam" id="TIGR01543">
    <property type="entry name" value="proheadase_HK97"/>
    <property type="match status" value="1"/>
</dbReference>
<dbReference type="Pfam" id="PF04586">
    <property type="entry name" value="Peptidase_S78"/>
    <property type="match status" value="1"/>
</dbReference>
<keyword evidence="1" id="KW-1188">Viral release from host cell</keyword>
<sequence length="172" mass="18772">MERRASNGLKPDGRKLTGYAARFNSETDLGEFVEVIRPGAFTRTLAAASAGNIRAIYEHDGKSLLGRLGAGTLRLSEDSEGLAFELDLPDTTLGRDLAELVKRGDVAGCSFGFLPVRDTWAEGAKPVRELRDVDLFEITITANPAYDATSVQVRSKLPRSIRLARLYLEACQ</sequence>
<dbReference type="AlphaFoldDB" id="A0A2N8RH69"/>
<dbReference type="EMBL" id="POUM01000004">
    <property type="protein sequence ID" value="PNF60432.1"/>
    <property type="molecule type" value="Genomic_DNA"/>
</dbReference>
<dbReference type="Proteomes" id="UP000236003">
    <property type="component" value="Unassembled WGS sequence"/>
</dbReference>
<feature type="domain" description="Prohead serine protease" evidence="4">
    <location>
        <begin position="12"/>
        <end position="155"/>
    </location>
</feature>
<evidence type="ECO:0000313" key="6">
    <source>
        <dbReference type="Proteomes" id="UP000236003"/>
    </source>
</evidence>